<dbReference type="VEuPathDB" id="FungiDB:FOZG_00897"/>
<proteinExistence type="predicted"/>
<name>W9L5Q5_FUSOX</name>
<sequence length="108" mass="11906">MSNGTRLSETISQSLISWSGINNQELILRLAHLKRGAGQGLDGQSRKGSIVPIIQLRHLLKAARCRNINDEMLHFKPGISRRRCASCRGKLRGIQDTTNNLNSAVACI</sequence>
<dbReference type="HOGENOM" id="CLU_2197092_0_0_1"/>
<dbReference type="Proteomes" id="UP000030766">
    <property type="component" value="Unassembled WGS sequence"/>
</dbReference>
<reference evidence="1" key="2">
    <citation type="submission" date="2012-06" db="EMBL/GenBank/DDBJ databases">
        <title>Annotation of the Genome Sequence of Fusarium oxysporum Fo47.</title>
        <authorList>
            <consortium name="The Broad Institute Genomics Platform"/>
            <person name="Ma L.-J."/>
            <person name="Corby-Kistler H."/>
            <person name="Broz K."/>
            <person name="Gale L.R."/>
            <person name="Jonkers W."/>
            <person name="O'Donnell K."/>
            <person name="Ploetz R."/>
            <person name="Steinberg C."/>
            <person name="Schwartz D.C."/>
            <person name="VanEtten H."/>
            <person name="Zhou S."/>
            <person name="Young S.K."/>
            <person name="Zeng Q."/>
            <person name="Gargeya S."/>
            <person name="Fitzgerald M."/>
            <person name="Abouelleil A."/>
            <person name="Alvarado L."/>
            <person name="Chapman S.B."/>
            <person name="Gainer-Dewar J."/>
            <person name="Goldberg J."/>
            <person name="Griggs A."/>
            <person name="Gujja S."/>
            <person name="Hansen M."/>
            <person name="Howarth C."/>
            <person name="Imamovic A."/>
            <person name="Ireland A."/>
            <person name="Larimer J."/>
            <person name="McCowan C."/>
            <person name="Murphy C."/>
            <person name="Pearson M."/>
            <person name="Poon T.W."/>
            <person name="Priest M."/>
            <person name="Roberts A."/>
            <person name="Saif S."/>
            <person name="Shea T."/>
            <person name="Sykes S."/>
            <person name="Wortman J."/>
            <person name="Nusbaum C."/>
            <person name="Birren B."/>
        </authorList>
    </citation>
    <scope>NUCLEOTIDE SEQUENCE</scope>
    <source>
        <strain evidence="1">Fo47</strain>
    </source>
</reference>
<protein>
    <submittedName>
        <fullName evidence="1">Uncharacterized protein</fullName>
    </submittedName>
</protein>
<reference evidence="1" key="1">
    <citation type="submission" date="2011-06" db="EMBL/GenBank/DDBJ databases">
        <title>The Genome Sequence of Fusarium oxysporum Fo47.</title>
        <authorList>
            <consortium name="The Broad Institute Genome Sequencing Platform"/>
            <person name="Ma L.-J."/>
            <person name="Gale L.R."/>
            <person name="Schwartz D.C."/>
            <person name="Zhou S."/>
            <person name="Corby-Kistler H."/>
            <person name="Young S.K."/>
            <person name="Zeng Q."/>
            <person name="Gargeya S."/>
            <person name="Fitzgerald M."/>
            <person name="Haas B."/>
            <person name="Abouelleil A."/>
            <person name="Alvarado L."/>
            <person name="Arachchi H.M."/>
            <person name="Berlin A."/>
            <person name="Brown A."/>
            <person name="Chapman S.B."/>
            <person name="Chen Z."/>
            <person name="Dunbar C."/>
            <person name="Freedman E."/>
            <person name="Gearin G."/>
            <person name="Gellesch M."/>
            <person name="Goldberg J."/>
            <person name="Griggs A."/>
            <person name="Gujja S."/>
            <person name="Heiman D."/>
            <person name="Howarth C."/>
            <person name="Larson L."/>
            <person name="Lui A."/>
            <person name="MacDonald P.J.P."/>
            <person name="Mehta T."/>
            <person name="Montmayeur A."/>
            <person name="Murphy C."/>
            <person name="Neiman D."/>
            <person name="Pearson M."/>
            <person name="Priest M."/>
            <person name="Roberts A."/>
            <person name="Saif S."/>
            <person name="Shea T."/>
            <person name="Shenoy N."/>
            <person name="Sisk P."/>
            <person name="Stolte C."/>
            <person name="Sykes S."/>
            <person name="Wortman J."/>
            <person name="Nusbaum C."/>
            <person name="Birren B."/>
        </authorList>
    </citation>
    <scope>NUCLEOTIDE SEQUENCE [LARGE SCALE GENOMIC DNA]</scope>
    <source>
        <strain evidence="1">Fo47</strain>
    </source>
</reference>
<gene>
    <name evidence="1" type="ORF">FOZG_00897</name>
</gene>
<evidence type="ECO:0000313" key="1">
    <source>
        <dbReference type="EMBL" id="EWZ50314.1"/>
    </source>
</evidence>
<dbReference type="EMBL" id="JH717896">
    <property type="protein sequence ID" value="EWZ50314.1"/>
    <property type="molecule type" value="Genomic_DNA"/>
</dbReference>
<organism evidence="1">
    <name type="scientific">Fusarium oxysporum Fo47</name>
    <dbReference type="NCBI Taxonomy" id="660027"/>
    <lineage>
        <taxon>Eukaryota</taxon>
        <taxon>Fungi</taxon>
        <taxon>Dikarya</taxon>
        <taxon>Ascomycota</taxon>
        <taxon>Pezizomycotina</taxon>
        <taxon>Sordariomycetes</taxon>
        <taxon>Hypocreomycetidae</taxon>
        <taxon>Hypocreales</taxon>
        <taxon>Nectriaceae</taxon>
        <taxon>Fusarium</taxon>
        <taxon>Fusarium oxysporum species complex</taxon>
    </lineage>
</organism>
<dbReference type="AlphaFoldDB" id="W9L5Q5"/>
<accession>W9L5Q5</accession>